<keyword evidence="5" id="KW-1185">Reference proteome</keyword>
<feature type="domain" description="Inosine/uridine-preferring nucleoside hydrolase" evidence="3">
    <location>
        <begin position="54"/>
        <end position="308"/>
    </location>
</feature>
<dbReference type="InterPro" id="IPR023186">
    <property type="entry name" value="IUNH"/>
</dbReference>
<accession>A0A7G1KNX4</accession>
<dbReference type="SUPFAM" id="SSF53590">
    <property type="entry name" value="Nucleoside hydrolase"/>
    <property type="match status" value="1"/>
</dbReference>
<keyword evidence="1" id="KW-0378">Hydrolase</keyword>
<dbReference type="Pfam" id="PF01156">
    <property type="entry name" value="IU_nuc_hydro"/>
    <property type="match status" value="1"/>
</dbReference>
<name>A0A7G1KNX4_9NOCA</name>
<evidence type="ECO:0000256" key="1">
    <source>
        <dbReference type="ARBA" id="ARBA00022801"/>
    </source>
</evidence>
<reference evidence="4 5" key="1">
    <citation type="submission" date="2020-08" db="EMBL/GenBank/DDBJ databases">
        <title>Genome Sequencing of Nocardia wallacei strain FMUON74 and assembly.</title>
        <authorList>
            <person name="Toyokawa M."/>
            <person name="Uesaka K."/>
        </authorList>
    </citation>
    <scope>NUCLEOTIDE SEQUENCE [LARGE SCALE GENOMIC DNA]</scope>
    <source>
        <strain evidence="4 5">FMUON74</strain>
    </source>
</reference>
<gene>
    <name evidence="4" type="ORF">NWFMUON74_40080</name>
</gene>
<dbReference type="GO" id="GO:0006152">
    <property type="term" value="P:purine nucleoside catabolic process"/>
    <property type="evidence" value="ECO:0007669"/>
    <property type="project" value="TreeGrafter"/>
</dbReference>
<dbReference type="GO" id="GO:0008477">
    <property type="term" value="F:purine nucleosidase activity"/>
    <property type="evidence" value="ECO:0007669"/>
    <property type="project" value="TreeGrafter"/>
</dbReference>
<protein>
    <recommendedName>
        <fullName evidence="3">Inosine/uridine-preferring nucleoside hydrolase domain-containing protein</fullName>
    </recommendedName>
</protein>
<dbReference type="RefSeq" id="WP_232110462.1">
    <property type="nucleotide sequence ID" value="NZ_AP023396.1"/>
</dbReference>
<organism evidence="4 5">
    <name type="scientific">Nocardia wallacei</name>
    <dbReference type="NCBI Taxonomy" id="480035"/>
    <lineage>
        <taxon>Bacteria</taxon>
        <taxon>Bacillati</taxon>
        <taxon>Actinomycetota</taxon>
        <taxon>Actinomycetes</taxon>
        <taxon>Mycobacteriales</taxon>
        <taxon>Nocardiaceae</taxon>
        <taxon>Nocardia</taxon>
    </lineage>
</organism>
<evidence type="ECO:0000313" key="4">
    <source>
        <dbReference type="EMBL" id="BCK56236.1"/>
    </source>
</evidence>
<evidence type="ECO:0000313" key="5">
    <source>
        <dbReference type="Proteomes" id="UP000516173"/>
    </source>
</evidence>
<dbReference type="Gene3D" id="3.90.245.10">
    <property type="entry name" value="Ribonucleoside hydrolase-like"/>
    <property type="match status" value="1"/>
</dbReference>
<keyword evidence="2" id="KW-0326">Glycosidase</keyword>
<dbReference type="GO" id="GO:0005829">
    <property type="term" value="C:cytosol"/>
    <property type="evidence" value="ECO:0007669"/>
    <property type="project" value="TreeGrafter"/>
</dbReference>
<dbReference type="PANTHER" id="PTHR12304:SF4">
    <property type="entry name" value="URIDINE NUCLEOSIDASE"/>
    <property type="match status" value="1"/>
</dbReference>
<dbReference type="GeneID" id="80348500"/>
<dbReference type="PANTHER" id="PTHR12304">
    <property type="entry name" value="INOSINE-URIDINE PREFERRING NUCLEOSIDE HYDROLASE"/>
    <property type="match status" value="1"/>
</dbReference>
<dbReference type="EMBL" id="AP023396">
    <property type="protein sequence ID" value="BCK56236.1"/>
    <property type="molecule type" value="Genomic_DNA"/>
</dbReference>
<dbReference type="InterPro" id="IPR036452">
    <property type="entry name" value="Ribo_hydro-like"/>
</dbReference>
<dbReference type="AlphaFoldDB" id="A0A7G1KNX4"/>
<dbReference type="Proteomes" id="UP000516173">
    <property type="component" value="Chromosome"/>
</dbReference>
<sequence length="333" mass="36807">MGEVSDDDHAESPQHMWEALTDHANRIRGPGFGLIADQRLASGPPPRSLRGTPLIIDTDIGGDPDDAIALSCAALTAPELALVITSDEYQSDRARFARHLLDLLGRPDVPVVSGAQLGDTRYWVVDDLFPGHLADPAEDIMAAVTSVCAATDGPVRWVGMGPLTNLKRILTEMPQLAGQLVITQTGGAINYRDPARASHNFRLDPNAAVTVINKAAELRLVISDITTNDAIVVRRGDQFYTRLTAPGSPAWAALLGRHFDRWFDRFHPYTHQHDSLTLTAALRLPFVTFTKKRRFRIEPDARMFLDDNGHNTWLANGADYTGFLNWLNTHFTW</sequence>
<evidence type="ECO:0000259" key="3">
    <source>
        <dbReference type="Pfam" id="PF01156"/>
    </source>
</evidence>
<dbReference type="InterPro" id="IPR001910">
    <property type="entry name" value="Inosine/uridine_hydrolase_dom"/>
</dbReference>
<dbReference type="KEGG" id="nwl:NWFMUON74_40080"/>
<evidence type="ECO:0000256" key="2">
    <source>
        <dbReference type="ARBA" id="ARBA00023295"/>
    </source>
</evidence>
<proteinExistence type="predicted"/>